<dbReference type="Pfam" id="PF05308">
    <property type="entry name" value="Mito_fiss_reg"/>
    <property type="match status" value="1"/>
</dbReference>
<evidence type="ECO:0000313" key="4">
    <source>
        <dbReference type="Proteomes" id="UP000308267"/>
    </source>
</evidence>
<dbReference type="AlphaFoldDB" id="A0A4V3SG52"/>
<dbReference type="OrthoDB" id="2133332at2759"/>
<organism evidence="3 4">
    <name type="scientific">Opisthorchis felineus</name>
    <dbReference type="NCBI Taxonomy" id="147828"/>
    <lineage>
        <taxon>Eukaryota</taxon>
        <taxon>Metazoa</taxon>
        <taxon>Spiralia</taxon>
        <taxon>Lophotrochozoa</taxon>
        <taxon>Platyhelminthes</taxon>
        <taxon>Trematoda</taxon>
        <taxon>Digenea</taxon>
        <taxon>Opisthorchiida</taxon>
        <taxon>Opisthorchiata</taxon>
        <taxon>Opisthorchiidae</taxon>
        <taxon>Opisthorchis</taxon>
    </lineage>
</organism>
<feature type="compositionally biased region" description="Basic and acidic residues" evidence="2">
    <location>
        <begin position="9"/>
        <end position="27"/>
    </location>
</feature>
<protein>
    <submittedName>
        <fullName evidence="3">Uncharacterized protein</fullName>
    </submittedName>
</protein>
<proteinExistence type="inferred from homology"/>
<gene>
    <name evidence="3" type="ORF">CRM22_002909</name>
</gene>
<feature type="compositionally biased region" description="Basic and acidic residues" evidence="2">
    <location>
        <begin position="62"/>
        <end position="83"/>
    </location>
</feature>
<dbReference type="InterPro" id="IPR007972">
    <property type="entry name" value="Mtfr1"/>
</dbReference>
<evidence type="ECO:0000256" key="1">
    <source>
        <dbReference type="ARBA" id="ARBA00005807"/>
    </source>
</evidence>
<name>A0A4V3SG52_OPIFE</name>
<dbReference type="Proteomes" id="UP000308267">
    <property type="component" value="Unassembled WGS sequence"/>
</dbReference>
<feature type="compositionally biased region" description="Pro residues" evidence="2">
    <location>
        <begin position="102"/>
        <end position="118"/>
    </location>
</feature>
<comment type="similarity">
    <text evidence="1">Belongs to the MTFR1 family.</text>
</comment>
<accession>A0A4V3SG52</accession>
<reference evidence="3 4" key="1">
    <citation type="journal article" date="2019" name="BMC Genomics">
        <title>New insights from Opisthorchis felineus genome: update on genomics of the epidemiologically important liver flukes.</title>
        <authorList>
            <person name="Ershov N.I."/>
            <person name="Mordvinov V.A."/>
            <person name="Prokhortchouk E.B."/>
            <person name="Pakharukova M.Y."/>
            <person name="Gunbin K.V."/>
            <person name="Ustyantsev K."/>
            <person name="Genaev M.A."/>
            <person name="Blinov A.G."/>
            <person name="Mazur A."/>
            <person name="Boulygina E."/>
            <person name="Tsygankova S."/>
            <person name="Khrameeva E."/>
            <person name="Chekanov N."/>
            <person name="Fan G."/>
            <person name="Xiao A."/>
            <person name="Zhang H."/>
            <person name="Xu X."/>
            <person name="Yang H."/>
            <person name="Solovyev V."/>
            <person name="Lee S.M."/>
            <person name="Liu X."/>
            <person name="Afonnikov D.A."/>
            <person name="Skryabin K.G."/>
        </authorList>
    </citation>
    <scope>NUCLEOTIDE SEQUENCE [LARGE SCALE GENOMIC DNA]</scope>
    <source>
        <strain evidence="3">AK-0245</strain>
        <tissue evidence="3">Whole organism</tissue>
    </source>
</reference>
<dbReference type="EMBL" id="SJOL01004996">
    <property type="protein sequence ID" value="TGZ70944.1"/>
    <property type="molecule type" value="Genomic_DNA"/>
</dbReference>
<keyword evidence="4" id="KW-1185">Reference proteome</keyword>
<evidence type="ECO:0000256" key="2">
    <source>
        <dbReference type="SAM" id="MobiDB-lite"/>
    </source>
</evidence>
<feature type="region of interest" description="Disordered" evidence="2">
    <location>
        <begin position="50"/>
        <end position="134"/>
    </location>
</feature>
<comment type="caution">
    <text evidence="3">The sequence shown here is derived from an EMBL/GenBank/DDBJ whole genome shotgun (WGS) entry which is preliminary data.</text>
</comment>
<feature type="region of interest" description="Disordered" evidence="2">
    <location>
        <begin position="1"/>
        <end position="27"/>
    </location>
</feature>
<sequence length="134" mass="14823">MYQGSSSDEASHLRGHEPRHHLPDAHRISQLETELSRLRSQLARLIAMQEGTQLLVGSSEEYEPRIEGDKESDIDPVGMDDKQLSQPAVLDSEESRVSTPYHPAPPPTPVTIPPPPPLSLLLSPPVPKDDWRPG</sequence>
<evidence type="ECO:0000313" key="3">
    <source>
        <dbReference type="EMBL" id="TGZ70944.1"/>
    </source>
</evidence>
<dbReference type="STRING" id="147828.A0A4V3SG52"/>